<evidence type="ECO:0000256" key="4">
    <source>
        <dbReference type="ARBA" id="ARBA00022692"/>
    </source>
</evidence>
<dbReference type="RefSeq" id="WP_205049919.1">
    <property type="nucleotide sequence ID" value="NZ_JACJKX010000004.1"/>
</dbReference>
<dbReference type="Gene3D" id="1.10.4030.10">
    <property type="entry name" value="Porin chaperone SurA, peptide-binding domain"/>
    <property type="match status" value="1"/>
</dbReference>
<comment type="similarity">
    <text evidence="9">Belongs to the PpiD chaperone family.</text>
</comment>
<dbReference type="InterPro" id="IPR046357">
    <property type="entry name" value="PPIase_dom_sf"/>
</dbReference>
<keyword evidence="4 13" id="KW-0812">Transmembrane</keyword>
<evidence type="ECO:0000256" key="5">
    <source>
        <dbReference type="ARBA" id="ARBA00022989"/>
    </source>
</evidence>
<evidence type="ECO:0000256" key="8">
    <source>
        <dbReference type="ARBA" id="ARBA00023235"/>
    </source>
</evidence>
<protein>
    <recommendedName>
        <fullName evidence="10">Periplasmic chaperone PpiD</fullName>
    </recommendedName>
    <alternativeName>
        <fullName evidence="11">Periplasmic folding chaperone</fullName>
    </alternativeName>
</protein>
<dbReference type="InterPro" id="IPR023058">
    <property type="entry name" value="PPIase_PpiC_CS"/>
</dbReference>
<dbReference type="InterPro" id="IPR052029">
    <property type="entry name" value="PpiD_chaperone"/>
</dbReference>
<keyword evidence="12" id="KW-0697">Rotamase</keyword>
<dbReference type="PROSITE" id="PS50198">
    <property type="entry name" value="PPIC_PPIASE_2"/>
    <property type="match status" value="1"/>
</dbReference>
<evidence type="ECO:0000256" key="12">
    <source>
        <dbReference type="PROSITE-ProRule" id="PRU00278"/>
    </source>
</evidence>
<name>A0ABS2GSB1_9BURK</name>
<evidence type="ECO:0000259" key="14">
    <source>
        <dbReference type="PROSITE" id="PS50198"/>
    </source>
</evidence>
<keyword evidence="8 12" id="KW-0413">Isomerase</keyword>
<dbReference type="SUPFAM" id="SSF54534">
    <property type="entry name" value="FKBP-like"/>
    <property type="match status" value="1"/>
</dbReference>
<evidence type="ECO:0000256" key="13">
    <source>
        <dbReference type="SAM" id="Phobius"/>
    </source>
</evidence>
<keyword evidence="5 13" id="KW-1133">Transmembrane helix</keyword>
<evidence type="ECO:0000313" key="16">
    <source>
        <dbReference type="Proteomes" id="UP000777002"/>
    </source>
</evidence>
<dbReference type="PROSITE" id="PS01096">
    <property type="entry name" value="PPIC_PPIASE_1"/>
    <property type="match status" value="1"/>
</dbReference>
<accession>A0ABS2GSB1</accession>
<evidence type="ECO:0000256" key="9">
    <source>
        <dbReference type="ARBA" id="ARBA00038408"/>
    </source>
</evidence>
<comment type="subcellular location">
    <subcellularLocation>
        <location evidence="1">Cell inner membrane</location>
        <topology evidence="1">Single-pass type II membrane protein</topology>
        <orientation evidence="1">Periplasmic side</orientation>
    </subcellularLocation>
</comment>
<organism evidence="15 16">
    <name type="scientific">Parasutterella secunda</name>
    <dbReference type="NCBI Taxonomy" id="626947"/>
    <lineage>
        <taxon>Bacteria</taxon>
        <taxon>Pseudomonadati</taxon>
        <taxon>Pseudomonadota</taxon>
        <taxon>Betaproteobacteria</taxon>
        <taxon>Burkholderiales</taxon>
        <taxon>Sutterellaceae</taxon>
        <taxon>Parasutterella</taxon>
    </lineage>
</organism>
<dbReference type="EMBL" id="JACJKX010000004">
    <property type="protein sequence ID" value="MBM6928324.1"/>
    <property type="molecule type" value="Genomic_DNA"/>
</dbReference>
<dbReference type="InterPro" id="IPR000297">
    <property type="entry name" value="PPIase_PpiC"/>
</dbReference>
<dbReference type="Gene3D" id="3.10.50.40">
    <property type="match status" value="1"/>
</dbReference>
<dbReference type="PANTHER" id="PTHR47529">
    <property type="entry name" value="PEPTIDYL-PROLYL CIS-TRANS ISOMERASE D"/>
    <property type="match status" value="1"/>
</dbReference>
<keyword evidence="7" id="KW-0143">Chaperone</keyword>
<dbReference type="Pfam" id="PF13624">
    <property type="entry name" value="SurA_N_3"/>
    <property type="match status" value="1"/>
</dbReference>
<dbReference type="Proteomes" id="UP000777002">
    <property type="component" value="Unassembled WGS sequence"/>
</dbReference>
<evidence type="ECO:0000256" key="3">
    <source>
        <dbReference type="ARBA" id="ARBA00022519"/>
    </source>
</evidence>
<evidence type="ECO:0000256" key="10">
    <source>
        <dbReference type="ARBA" id="ARBA00040743"/>
    </source>
</evidence>
<evidence type="ECO:0000256" key="1">
    <source>
        <dbReference type="ARBA" id="ARBA00004382"/>
    </source>
</evidence>
<feature type="domain" description="PpiC" evidence="14">
    <location>
        <begin position="264"/>
        <end position="364"/>
    </location>
</feature>
<gene>
    <name evidence="15" type="ORF">H5985_03435</name>
</gene>
<keyword evidence="6 13" id="KW-0472">Membrane</keyword>
<keyword evidence="2" id="KW-1003">Cell membrane</keyword>
<dbReference type="Pfam" id="PF13616">
    <property type="entry name" value="Rotamase_3"/>
    <property type="match status" value="1"/>
</dbReference>
<reference evidence="15 16" key="1">
    <citation type="journal article" date="2021" name="Sci. Rep.">
        <title>The distribution of antibiotic resistance genes in chicken gut microbiota commensals.</title>
        <authorList>
            <person name="Juricova H."/>
            <person name="Matiasovicova J."/>
            <person name="Kubasova T."/>
            <person name="Cejkova D."/>
            <person name="Rychlik I."/>
        </authorList>
    </citation>
    <scope>NUCLEOTIDE SEQUENCE [LARGE SCALE GENOMIC DNA]</scope>
    <source>
        <strain evidence="15 16">An562</strain>
    </source>
</reference>
<keyword evidence="16" id="KW-1185">Reference proteome</keyword>
<dbReference type="InterPro" id="IPR027304">
    <property type="entry name" value="Trigger_fact/SurA_dom_sf"/>
</dbReference>
<evidence type="ECO:0000256" key="2">
    <source>
        <dbReference type="ARBA" id="ARBA00022475"/>
    </source>
</evidence>
<dbReference type="SUPFAM" id="SSF109998">
    <property type="entry name" value="Triger factor/SurA peptide-binding domain-like"/>
    <property type="match status" value="1"/>
</dbReference>
<evidence type="ECO:0000313" key="15">
    <source>
        <dbReference type="EMBL" id="MBM6928324.1"/>
    </source>
</evidence>
<feature type="transmembrane region" description="Helical" evidence="13">
    <location>
        <begin position="12"/>
        <end position="32"/>
    </location>
</feature>
<evidence type="ECO:0000256" key="11">
    <source>
        <dbReference type="ARBA" id="ARBA00042775"/>
    </source>
</evidence>
<proteinExistence type="inferred from homology"/>
<sequence>MLQAFRTHKRWMMFIAMIFIIPSFVVTGIYSYNRMSDSENDLATVGETSITPMDFDNAKRQYLDNLRRQLGQSFRANMLDTTEARASILAALISDRAVSLEIASEYVNVGEADAINLVKQAPAFQRDGKFSTEAYQQFLSSMGKSDEQFVLELRRDLARQMLLSSVSQTTLASNTVAQRIHDLLTEERTIRTYEIKPDRFMKTVTVTDAEAQAYYDQNKAQFAVPESVDIEYVVLSPESYKNIKASEEDIKTFYEQNLQRFSTPEQRRASHILIAVDAKKDDAQAKKEADELYKQLQAEPAKFAELAKTKSADPGSARQGGDLGFFQKGMMVPEFEKAVFSGKKGDLVAPVKTQFGYHIIRIDDIKAAQAKPLNDVRGEIEALYQQQAAIRAFAEDAETFSNMVYEQSESLQPVAERFGLKIETMKGVTRNFEHQLINPNVVEALYSFDVLEDKRNSNAIEVGTNQLLSARVVTHNREAVKTLDQVKADILDHLKNQKAVAAAQDQGKADIAKLTEKKASGSAFGEKAVISRERPGAYAYEVVTAALRPQADKLPVFTGVQTASGSYFVIEVQAAKKIEASPEQLAMRKAELAQLYSNPEQTAFISGLEQKFGAVILKDEYKPGYKPSEEEQH</sequence>
<evidence type="ECO:0000256" key="7">
    <source>
        <dbReference type="ARBA" id="ARBA00023186"/>
    </source>
</evidence>
<evidence type="ECO:0000256" key="6">
    <source>
        <dbReference type="ARBA" id="ARBA00023136"/>
    </source>
</evidence>
<dbReference type="PANTHER" id="PTHR47529:SF1">
    <property type="entry name" value="PERIPLASMIC CHAPERONE PPID"/>
    <property type="match status" value="1"/>
</dbReference>
<comment type="caution">
    <text evidence="15">The sequence shown here is derived from an EMBL/GenBank/DDBJ whole genome shotgun (WGS) entry which is preliminary data.</text>
</comment>
<keyword evidence="3" id="KW-0997">Cell inner membrane</keyword>